<proteinExistence type="predicted"/>
<evidence type="ECO:0000313" key="3">
    <source>
        <dbReference type="Proteomes" id="UP000324222"/>
    </source>
</evidence>
<dbReference type="EMBL" id="VSRR010038530">
    <property type="protein sequence ID" value="MPC74245.1"/>
    <property type="molecule type" value="Genomic_DNA"/>
</dbReference>
<sequence>MEQSTAARHMAEPKHTPPCETQQYIETPVGLRKLTDDIMDKDFSGFRDEQGNMRRLINVERKLRYMKEVMSSLMDKQDRLITENTELKLRLVECEKVSAINQGLKEIQEIKKQNDVLKATCYDYESSLKSLQVKVQDRIVDRAEGGLGENKLKELQN</sequence>
<dbReference type="AlphaFoldDB" id="A0A5B7HWL1"/>
<evidence type="ECO:0000256" key="1">
    <source>
        <dbReference type="SAM" id="MobiDB-lite"/>
    </source>
</evidence>
<organism evidence="2 3">
    <name type="scientific">Portunus trituberculatus</name>
    <name type="common">Swimming crab</name>
    <name type="synonym">Neptunus trituberculatus</name>
    <dbReference type="NCBI Taxonomy" id="210409"/>
    <lineage>
        <taxon>Eukaryota</taxon>
        <taxon>Metazoa</taxon>
        <taxon>Ecdysozoa</taxon>
        <taxon>Arthropoda</taxon>
        <taxon>Crustacea</taxon>
        <taxon>Multicrustacea</taxon>
        <taxon>Malacostraca</taxon>
        <taxon>Eumalacostraca</taxon>
        <taxon>Eucarida</taxon>
        <taxon>Decapoda</taxon>
        <taxon>Pleocyemata</taxon>
        <taxon>Brachyura</taxon>
        <taxon>Eubrachyura</taxon>
        <taxon>Portunoidea</taxon>
        <taxon>Portunidae</taxon>
        <taxon>Portuninae</taxon>
        <taxon>Portunus</taxon>
    </lineage>
</organism>
<dbReference type="Proteomes" id="UP000324222">
    <property type="component" value="Unassembled WGS sequence"/>
</dbReference>
<feature type="region of interest" description="Disordered" evidence="1">
    <location>
        <begin position="1"/>
        <end position="22"/>
    </location>
</feature>
<evidence type="ECO:0000313" key="2">
    <source>
        <dbReference type="EMBL" id="MPC74245.1"/>
    </source>
</evidence>
<gene>
    <name evidence="2" type="ORF">E2C01_068598</name>
</gene>
<keyword evidence="3" id="KW-1185">Reference proteome</keyword>
<reference evidence="2 3" key="1">
    <citation type="submission" date="2019-05" db="EMBL/GenBank/DDBJ databases">
        <title>Another draft genome of Portunus trituberculatus and its Hox gene families provides insights of decapod evolution.</title>
        <authorList>
            <person name="Jeong J.-H."/>
            <person name="Song I."/>
            <person name="Kim S."/>
            <person name="Choi T."/>
            <person name="Kim D."/>
            <person name="Ryu S."/>
            <person name="Kim W."/>
        </authorList>
    </citation>
    <scope>NUCLEOTIDE SEQUENCE [LARGE SCALE GENOMIC DNA]</scope>
    <source>
        <tissue evidence="2">Muscle</tissue>
    </source>
</reference>
<name>A0A5B7HWL1_PORTR</name>
<comment type="caution">
    <text evidence="2">The sequence shown here is derived from an EMBL/GenBank/DDBJ whole genome shotgun (WGS) entry which is preliminary data.</text>
</comment>
<accession>A0A5B7HWL1</accession>
<protein>
    <submittedName>
        <fullName evidence="2">Uncharacterized protein</fullName>
    </submittedName>
</protein>